<dbReference type="SMART" id="SM00173">
    <property type="entry name" value="RAS"/>
    <property type="match status" value="1"/>
</dbReference>
<reference evidence="6" key="1">
    <citation type="submission" date="2021-01" db="UniProtKB">
        <authorList>
            <consortium name="EnsemblMetazoa"/>
        </authorList>
    </citation>
    <scope>IDENTIFICATION</scope>
</reference>
<protein>
    <recommendedName>
        <fullName evidence="2">small monomeric GTPase</fullName>
        <ecNumber evidence="2">3.6.5.2</ecNumber>
    </recommendedName>
</protein>
<dbReference type="EnsemblMetazoa" id="CLYHEMT025435.1">
    <property type="protein sequence ID" value="CLYHEMP025435.1"/>
    <property type="gene ID" value="CLYHEMG025435"/>
</dbReference>
<proteinExistence type="inferred from homology"/>
<dbReference type="EC" id="3.6.5.2" evidence="2"/>
<evidence type="ECO:0000256" key="1">
    <source>
        <dbReference type="ARBA" id="ARBA00008344"/>
    </source>
</evidence>
<dbReference type="InterPro" id="IPR027417">
    <property type="entry name" value="P-loop_NTPase"/>
</dbReference>
<feature type="region of interest" description="Disordered" evidence="5">
    <location>
        <begin position="1"/>
        <end position="29"/>
    </location>
</feature>
<feature type="region of interest" description="Disordered" evidence="5">
    <location>
        <begin position="245"/>
        <end position="268"/>
    </location>
</feature>
<comment type="catalytic activity">
    <reaction evidence="4">
        <text>GTP + H2O = GDP + phosphate + H(+)</text>
        <dbReference type="Rhea" id="RHEA:19669"/>
        <dbReference type="ChEBI" id="CHEBI:15377"/>
        <dbReference type="ChEBI" id="CHEBI:15378"/>
        <dbReference type="ChEBI" id="CHEBI:37565"/>
        <dbReference type="ChEBI" id="CHEBI:43474"/>
        <dbReference type="ChEBI" id="CHEBI:58189"/>
        <dbReference type="EC" id="3.6.5.2"/>
    </reaction>
</comment>
<evidence type="ECO:0000256" key="3">
    <source>
        <dbReference type="ARBA" id="ARBA00022801"/>
    </source>
</evidence>
<dbReference type="Pfam" id="PF00071">
    <property type="entry name" value="Ras"/>
    <property type="match status" value="1"/>
</dbReference>
<dbReference type="PROSITE" id="PS51419">
    <property type="entry name" value="RAB"/>
    <property type="match status" value="1"/>
</dbReference>
<dbReference type="PROSITE" id="PS51421">
    <property type="entry name" value="RAS"/>
    <property type="match status" value="1"/>
</dbReference>
<dbReference type="InterPro" id="IPR051065">
    <property type="entry name" value="Ras-related_GTPase"/>
</dbReference>
<dbReference type="InterPro" id="IPR005225">
    <property type="entry name" value="Small_GTP-bd"/>
</dbReference>
<keyword evidence="3" id="KW-0378">Hydrolase</keyword>
<organism evidence="6 7">
    <name type="scientific">Clytia hemisphaerica</name>
    <dbReference type="NCBI Taxonomy" id="252671"/>
    <lineage>
        <taxon>Eukaryota</taxon>
        <taxon>Metazoa</taxon>
        <taxon>Cnidaria</taxon>
        <taxon>Hydrozoa</taxon>
        <taxon>Hydroidolina</taxon>
        <taxon>Leptothecata</taxon>
        <taxon>Obeliida</taxon>
        <taxon>Clytiidae</taxon>
        <taxon>Clytia</taxon>
    </lineage>
</organism>
<evidence type="ECO:0000313" key="6">
    <source>
        <dbReference type="EnsemblMetazoa" id="CLYHEMP025435.1"/>
    </source>
</evidence>
<evidence type="ECO:0000313" key="7">
    <source>
        <dbReference type="Proteomes" id="UP000594262"/>
    </source>
</evidence>
<dbReference type="NCBIfam" id="TIGR00231">
    <property type="entry name" value="small_GTP"/>
    <property type="match status" value="1"/>
</dbReference>
<evidence type="ECO:0000256" key="5">
    <source>
        <dbReference type="SAM" id="MobiDB-lite"/>
    </source>
</evidence>
<evidence type="ECO:0000256" key="4">
    <source>
        <dbReference type="ARBA" id="ARBA00048098"/>
    </source>
</evidence>
<dbReference type="OrthoDB" id="18798at2759"/>
<dbReference type="InterPro" id="IPR001806">
    <property type="entry name" value="Small_GTPase"/>
</dbReference>
<dbReference type="SUPFAM" id="SSF52540">
    <property type="entry name" value="P-loop containing nucleoside triphosphate hydrolases"/>
    <property type="match status" value="1"/>
</dbReference>
<dbReference type="GO" id="GO:0003925">
    <property type="term" value="F:G protein activity"/>
    <property type="evidence" value="ECO:0007669"/>
    <property type="project" value="UniProtKB-EC"/>
</dbReference>
<dbReference type="Gene3D" id="3.40.50.300">
    <property type="entry name" value="P-loop containing nucleotide triphosphate hydrolases"/>
    <property type="match status" value="1"/>
</dbReference>
<feature type="compositionally biased region" description="Gly residues" evidence="5">
    <location>
        <begin position="253"/>
        <end position="266"/>
    </location>
</feature>
<dbReference type="Proteomes" id="UP000594262">
    <property type="component" value="Unplaced"/>
</dbReference>
<dbReference type="AlphaFoldDB" id="A0A7M5XLF6"/>
<sequence length="291" mass="32699">MRPVNTLPKSPHLQSKRNPDQYFDQNNNGSTFTGYNQTGILSQNNNHLNTSYLMAPGGMDKRKCVKLLMLGQDGVGKSAFVVRYLTRRYIGEYDPKIEGIFRKTVNMNNQDINVEIKDTSRGINWSGRANDLIWTNGLICVYSINNRSSFNEIQSISKMLLQQKKSRGIPCLLIGNKKDLEKNERRVQVSEGQQLADSINGTFCELSVSDGYIELENIVNKFIKDKCSDLKNHLLPQSKILSSKSTPEIRKPLGGGQGGSNDGGGVDIEVKTEKKTRALWQKLLTNNNKKQ</sequence>
<dbReference type="SMART" id="SM00175">
    <property type="entry name" value="RAB"/>
    <property type="match status" value="1"/>
</dbReference>
<name>A0A7M5XLF6_9CNID</name>
<evidence type="ECO:0000256" key="2">
    <source>
        <dbReference type="ARBA" id="ARBA00011984"/>
    </source>
</evidence>
<accession>A0A7M5XLF6</accession>
<comment type="similarity">
    <text evidence="1">Belongs to the small GTPase superfamily. Ras family.</text>
</comment>
<dbReference type="GO" id="GO:0005525">
    <property type="term" value="F:GTP binding"/>
    <property type="evidence" value="ECO:0007669"/>
    <property type="project" value="InterPro"/>
</dbReference>
<dbReference type="PRINTS" id="PR00449">
    <property type="entry name" value="RASTRNSFRMNG"/>
</dbReference>
<keyword evidence="7" id="KW-1185">Reference proteome</keyword>
<dbReference type="PANTHER" id="PTHR45704">
    <property type="entry name" value="RAS-LIKE FAMILY MEMBER 11"/>
    <property type="match status" value="1"/>
</dbReference>